<protein>
    <recommendedName>
        <fullName evidence="4">TIGR02001 family outer membrane protein</fullName>
    </recommendedName>
</protein>
<gene>
    <name evidence="2" type="ORF">GARC_5343</name>
</gene>
<name>K6YZV1_9ALTE</name>
<reference evidence="2 3" key="1">
    <citation type="journal article" date="2017" name="Antonie Van Leeuwenhoek">
        <title>Rhizobium rhizosphaerae sp. nov., a novel species isolated from rice rhizosphere.</title>
        <authorList>
            <person name="Zhao J.J."/>
            <person name="Zhang J."/>
            <person name="Zhang R.J."/>
            <person name="Zhang C.W."/>
            <person name="Yin H.Q."/>
            <person name="Zhang X.X."/>
        </authorList>
    </citation>
    <scope>NUCLEOTIDE SEQUENCE [LARGE SCALE GENOMIC DNA]</scope>
    <source>
        <strain evidence="2 3">BSs20135</strain>
    </source>
</reference>
<proteinExistence type="predicted"/>
<dbReference type="eggNOG" id="ENOG502Z9NJ">
    <property type="taxonomic scope" value="Bacteria"/>
</dbReference>
<evidence type="ECO:0000313" key="3">
    <source>
        <dbReference type="Proteomes" id="UP000006327"/>
    </source>
</evidence>
<dbReference type="EMBL" id="BAEO01000072">
    <property type="protein sequence ID" value="GAC22278.1"/>
    <property type="molecule type" value="Genomic_DNA"/>
</dbReference>
<organism evidence="2 3">
    <name type="scientific">Paraglaciecola arctica BSs20135</name>
    <dbReference type="NCBI Taxonomy" id="493475"/>
    <lineage>
        <taxon>Bacteria</taxon>
        <taxon>Pseudomonadati</taxon>
        <taxon>Pseudomonadota</taxon>
        <taxon>Gammaproteobacteria</taxon>
        <taxon>Alteromonadales</taxon>
        <taxon>Alteromonadaceae</taxon>
        <taxon>Paraglaciecola</taxon>
    </lineage>
</organism>
<evidence type="ECO:0000256" key="1">
    <source>
        <dbReference type="SAM" id="SignalP"/>
    </source>
</evidence>
<dbReference type="RefSeq" id="WP_007625975.1">
    <property type="nucleotide sequence ID" value="NZ_BAEO01000072.1"/>
</dbReference>
<keyword evidence="1" id="KW-0732">Signal</keyword>
<feature type="signal peptide" evidence="1">
    <location>
        <begin position="1"/>
        <end position="29"/>
    </location>
</feature>
<evidence type="ECO:0008006" key="4">
    <source>
        <dbReference type="Google" id="ProtNLM"/>
    </source>
</evidence>
<dbReference type="Proteomes" id="UP000006327">
    <property type="component" value="Unassembled WGS sequence"/>
</dbReference>
<dbReference type="Pfam" id="PF09694">
    <property type="entry name" value="Gcw_chp"/>
    <property type="match status" value="1"/>
</dbReference>
<dbReference type="STRING" id="493475.GARC_5343"/>
<comment type="caution">
    <text evidence="2">The sequence shown here is derived from an EMBL/GenBank/DDBJ whole genome shotgun (WGS) entry which is preliminary data.</text>
</comment>
<accession>K6YZV1</accession>
<evidence type="ECO:0000313" key="2">
    <source>
        <dbReference type="EMBL" id="GAC22278.1"/>
    </source>
</evidence>
<feature type="chain" id="PRO_5003901633" description="TIGR02001 family outer membrane protein" evidence="1">
    <location>
        <begin position="30"/>
        <end position="250"/>
    </location>
</feature>
<dbReference type="NCBIfam" id="TIGR02001">
    <property type="entry name" value="gcw_chp"/>
    <property type="match status" value="1"/>
</dbReference>
<keyword evidence="3" id="KW-1185">Reference proteome</keyword>
<sequence length="250" mass="27159">MFTRSIFIVDLVTIALFSPVLFNSQVASAADALDAKDYEFSATATIASDYMFRGVSQTLEDPTVQASFDFSHVSGLSAGVWSSNVDFQDRGVSDDQADQEIDIYLGYGIDINQDWSVDATAIRYILPGTASDADLDWNELLASVNFRDRVSFMVGYSNKVFNIDETGIYYALSGNLPLAYDVVLTASVGYYDLDEALNDSYLDFSLGAEISSGIFTSRIAYIDTNGAGSDLFGDIADSRIVFSVTATMGN</sequence>
<dbReference type="OrthoDB" id="9793561at2"/>
<dbReference type="InterPro" id="IPR010239">
    <property type="entry name" value="CHP02001"/>
</dbReference>
<dbReference type="AlphaFoldDB" id="K6YZV1"/>